<feature type="domain" description="PPM-type phosphatase" evidence="7">
    <location>
        <begin position="24"/>
        <end position="259"/>
    </location>
</feature>
<dbReference type="Gene3D" id="1.10.510.10">
    <property type="entry name" value="Transferase(Phosphotransferase) domain 1"/>
    <property type="match status" value="1"/>
</dbReference>
<evidence type="ECO:0000313" key="9">
    <source>
        <dbReference type="Proteomes" id="UP000678276"/>
    </source>
</evidence>
<dbReference type="InterPro" id="IPR036457">
    <property type="entry name" value="PPM-type-like_dom_sf"/>
</dbReference>
<evidence type="ECO:0000259" key="7">
    <source>
        <dbReference type="PROSITE" id="PS51746"/>
    </source>
</evidence>
<evidence type="ECO:0000256" key="2">
    <source>
        <dbReference type="ARBA" id="ARBA00022741"/>
    </source>
</evidence>
<dbReference type="InterPro" id="IPR001932">
    <property type="entry name" value="PPM-type_phosphatase-like_dom"/>
</dbReference>
<keyword evidence="2" id="KW-0547">Nucleotide-binding</keyword>
<keyword evidence="1" id="KW-0808">Transferase</keyword>
<dbReference type="CDD" id="cd14014">
    <property type="entry name" value="STKc_PknB_like"/>
    <property type="match status" value="1"/>
</dbReference>
<dbReference type="Proteomes" id="UP000678276">
    <property type="component" value="Unassembled WGS sequence"/>
</dbReference>
<dbReference type="PROSITE" id="PS00109">
    <property type="entry name" value="PROTEIN_KINASE_TYR"/>
    <property type="match status" value="1"/>
</dbReference>
<dbReference type="InterPro" id="IPR008266">
    <property type="entry name" value="Tyr_kinase_AS"/>
</dbReference>
<dbReference type="Gene3D" id="3.30.200.20">
    <property type="entry name" value="Phosphorylase Kinase, domain 1"/>
    <property type="match status" value="1"/>
</dbReference>
<dbReference type="Gene3D" id="3.60.40.10">
    <property type="entry name" value="PPM-type phosphatase domain"/>
    <property type="match status" value="1"/>
</dbReference>
<dbReference type="GO" id="GO:0016301">
    <property type="term" value="F:kinase activity"/>
    <property type="evidence" value="ECO:0007669"/>
    <property type="project" value="UniProtKB-KW"/>
</dbReference>
<proteinExistence type="predicted"/>
<dbReference type="EMBL" id="JAGJCF010000024">
    <property type="protein sequence ID" value="MBP0618062.1"/>
    <property type="molecule type" value="Genomic_DNA"/>
</dbReference>
<accession>A0ABS4BMU1</accession>
<dbReference type="SUPFAM" id="SSF81606">
    <property type="entry name" value="PP2C-like"/>
    <property type="match status" value="1"/>
</dbReference>
<evidence type="ECO:0000256" key="1">
    <source>
        <dbReference type="ARBA" id="ARBA00022679"/>
    </source>
</evidence>
<reference evidence="8 9" key="1">
    <citation type="submission" date="2021-04" db="EMBL/GenBank/DDBJ databases">
        <title>Whole genome sequence of Jiella sp. KSK16Y-1.</title>
        <authorList>
            <person name="Tuo L."/>
        </authorList>
    </citation>
    <scope>NUCLEOTIDE SEQUENCE [LARGE SCALE GENOMIC DNA]</scope>
    <source>
        <strain evidence="8 9">KSK16Y-1</strain>
    </source>
</reference>
<evidence type="ECO:0000313" key="8">
    <source>
        <dbReference type="EMBL" id="MBP0618062.1"/>
    </source>
</evidence>
<keyword evidence="3 8" id="KW-0418">Kinase</keyword>
<dbReference type="PANTHER" id="PTHR43289">
    <property type="entry name" value="MITOGEN-ACTIVATED PROTEIN KINASE KINASE KINASE 20-RELATED"/>
    <property type="match status" value="1"/>
</dbReference>
<evidence type="ECO:0000256" key="3">
    <source>
        <dbReference type="ARBA" id="ARBA00022777"/>
    </source>
</evidence>
<dbReference type="SMART" id="SM00332">
    <property type="entry name" value="PP2Cc"/>
    <property type="match status" value="1"/>
</dbReference>
<dbReference type="PROSITE" id="PS51746">
    <property type="entry name" value="PPM_2"/>
    <property type="match status" value="1"/>
</dbReference>
<gene>
    <name evidence="8" type="ORF">J6595_20975</name>
</gene>
<protein>
    <submittedName>
        <fullName evidence="8">Bifunctional protein-serine/threonine kinase/phosphatase</fullName>
    </submittedName>
</protein>
<dbReference type="InterPro" id="IPR000719">
    <property type="entry name" value="Prot_kinase_dom"/>
</dbReference>
<keyword evidence="5" id="KW-1133">Transmembrane helix</keyword>
<comment type="caution">
    <text evidence="8">The sequence shown here is derived from an EMBL/GenBank/DDBJ whole genome shotgun (WGS) entry which is preliminary data.</text>
</comment>
<organism evidence="8 9">
    <name type="scientific">Jiella mangrovi</name>
    <dbReference type="NCBI Taxonomy" id="2821407"/>
    <lineage>
        <taxon>Bacteria</taxon>
        <taxon>Pseudomonadati</taxon>
        <taxon>Pseudomonadota</taxon>
        <taxon>Alphaproteobacteria</taxon>
        <taxon>Hyphomicrobiales</taxon>
        <taxon>Aurantimonadaceae</taxon>
        <taxon>Jiella</taxon>
    </lineage>
</organism>
<dbReference type="SMART" id="SM00331">
    <property type="entry name" value="PP2C_SIG"/>
    <property type="match status" value="1"/>
</dbReference>
<evidence type="ECO:0000259" key="6">
    <source>
        <dbReference type="PROSITE" id="PS50011"/>
    </source>
</evidence>
<dbReference type="Pfam" id="PF00069">
    <property type="entry name" value="Pkinase"/>
    <property type="match status" value="1"/>
</dbReference>
<name>A0ABS4BMU1_9HYPH</name>
<dbReference type="PANTHER" id="PTHR43289:SF6">
    <property type="entry name" value="SERINE_THREONINE-PROTEIN KINASE NEKL-3"/>
    <property type="match status" value="1"/>
</dbReference>
<keyword evidence="4" id="KW-0067">ATP-binding</keyword>
<keyword evidence="5" id="KW-0812">Transmembrane</keyword>
<dbReference type="PROSITE" id="PS50011">
    <property type="entry name" value="PROTEIN_KINASE_DOM"/>
    <property type="match status" value="1"/>
</dbReference>
<sequence>MVAGRDHRDRATIQDETATGLAVSLGQWSEAGRKAQNQDFHGAIVPGRPAITTKGIAIALADGISSSSFGRIAAETAVKSFLSDYYCTSEAWSVRQSAAQVIAATNAWLHGETRRTARSSHDGGSDDRGHVTTFDALVLKGRTAHLFHIGDGRIARLSGHTAEPLTEDHRLTLSASETHLARALGMGPHVEIDHQALPIRQGDVFLLTTDGVHDYVSPAALCRLVRERGDDLDGAAKAIAAMALENGSTDNLTVQIVRIDRLPAADAAEWLEGGDLEPPAAMPEVGTIFDGWRIEGVLHVGPRSHVLSARDVETGKAAVLKFLASDLAGDPAARRAFLMEEWVAARLSSPHCLKPASRSRPPTARYAAMELLDGHTLRTVLDETPQLPLADVCRIVTGIANGLQAMHRKEMVHQDLRPENVMLGPDGHVTLIDFGAARVAGVAEARAFDADSRHPGALQFAAPEQLRGDVGRVRSDVFSLGVLAYHMLTGRLPYGAALARSRSARDQRRLAYQPAGSETVDVPDFVEGALRRAVAIEPARRYAEVAEFVHDLAHPNPAFVSPEAPPLALRNPVRFWQAVSAILAILVVILAALLAR</sequence>
<keyword evidence="5" id="KW-0472">Membrane</keyword>
<evidence type="ECO:0000256" key="4">
    <source>
        <dbReference type="ARBA" id="ARBA00022840"/>
    </source>
</evidence>
<dbReference type="InterPro" id="IPR011009">
    <property type="entry name" value="Kinase-like_dom_sf"/>
</dbReference>
<dbReference type="Pfam" id="PF13672">
    <property type="entry name" value="PP2C_2"/>
    <property type="match status" value="1"/>
</dbReference>
<feature type="transmembrane region" description="Helical" evidence="5">
    <location>
        <begin position="575"/>
        <end position="595"/>
    </location>
</feature>
<evidence type="ECO:0000256" key="5">
    <source>
        <dbReference type="SAM" id="Phobius"/>
    </source>
</evidence>
<dbReference type="SUPFAM" id="SSF56112">
    <property type="entry name" value="Protein kinase-like (PK-like)"/>
    <property type="match status" value="1"/>
</dbReference>
<feature type="domain" description="Protein kinase" evidence="6">
    <location>
        <begin position="292"/>
        <end position="553"/>
    </location>
</feature>
<keyword evidence="9" id="KW-1185">Reference proteome</keyword>